<dbReference type="Gene3D" id="1.25.40.20">
    <property type="entry name" value="Ankyrin repeat-containing domain"/>
    <property type="match status" value="1"/>
</dbReference>
<keyword evidence="5" id="KW-1185">Reference proteome</keyword>
<dbReference type="PANTHER" id="PTHR24173">
    <property type="entry name" value="ANKYRIN REPEAT CONTAINING"/>
    <property type="match status" value="1"/>
</dbReference>
<proteinExistence type="predicted"/>
<protein>
    <submittedName>
        <fullName evidence="4">Uncharacterized protein</fullName>
    </submittedName>
</protein>
<dbReference type="SUPFAM" id="SSF48403">
    <property type="entry name" value="Ankyrin repeat"/>
    <property type="match status" value="1"/>
</dbReference>
<evidence type="ECO:0000313" key="5">
    <source>
        <dbReference type="Proteomes" id="UP001186944"/>
    </source>
</evidence>
<dbReference type="AlphaFoldDB" id="A0AA88XZV5"/>
<dbReference type="InterPro" id="IPR036770">
    <property type="entry name" value="Ankyrin_rpt-contain_sf"/>
</dbReference>
<accession>A0AA88XZV5</accession>
<dbReference type="Proteomes" id="UP001186944">
    <property type="component" value="Unassembled WGS sequence"/>
</dbReference>
<evidence type="ECO:0000256" key="2">
    <source>
        <dbReference type="ARBA" id="ARBA00023043"/>
    </source>
</evidence>
<reference evidence="4" key="1">
    <citation type="submission" date="2019-08" db="EMBL/GenBank/DDBJ databases">
        <title>The improved chromosome-level genome for the pearl oyster Pinctada fucata martensii using PacBio sequencing and Hi-C.</title>
        <authorList>
            <person name="Zheng Z."/>
        </authorList>
    </citation>
    <scope>NUCLEOTIDE SEQUENCE</scope>
    <source>
        <strain evidence="4">ZZ-2019</strain>
        <tissue evidence="4">Adductor muscle</tissue>
    </source>
</reference>
<evidence type="ECO:0000256" key="1">
    <source>
        <dbReference type="ARBA" id="ARBA00022737"/>
    </source>
</evidence>
<keyword evidence="1" id="KW-0677">Repeat</keyword>
<dbReference type="InterPro" id="IPR002110">
    <property type="entry name" value="Ankyrin_rpt"/>
</dbReference>
<evidence type="ECO:0000313" key="4">
    <source>
        <dbReference type="EMBL" id="KAK3091185.1"/>
    </source>
</evidence>
<dbReference type="Pfam" id="PF00023">
    <property type="entry name" value="Ank"/>
    <property type="match status" value="1"/>
</dbReference>
<dbReference type="PANTHER" id="PTHR24173:SF76">
    <property type="match status" value="1"/>
</dbReference>
<organism evidence="4 5">
    <name type="scientific">Pinctada imbricata</name>
    <name type="common">Atlantic pearl-oyster</name>
    <name type="synonym">Pinctada martensii</name>
    <dbReference type="NCBI Taxonomy" id="66713"/>
    <lineage>
        <taxon>Eukaryota</taxon>
        <taxon>Metazoa</taxon>
        <taxon>Spiralia</taxon>
        <taxon>Lophotrochozoa</taxon>
        <taxon>Mollusca</taxon>
        <taxon>Bivalvia</taxon>
        <taxon>Autobranchia</taxon>
        <taxon>Pteriomorphia</taxon>
        <taxon>Pterioida</taxon>
        <taxon>Pterioidea</taxon>
        <taxon>Pteriidae</taxon>
        <taxon>Pinctada</taxon>
    </lineage>
</organism>
<feature type="compositionally biased region" description="Basic residues" evidence="3">
    <location>
        <begin position="290"/>
        <end position="305"/>
    </location>
</feature>
<feature type="region of interest" description="Disordered" evidence="3">
    <location>
        <begin position="188"/>
        <end position="248"/>
    </location>
</feature>
<gene>
    <name evidence="4" type="ORF">FSP39_017807</name>
</gene>
<dbReference type="SMART" id="SM00248">
    <property type="entry name" value="ANK"/>
    <property type="match status" value="3"/>
</dbReference>
<keyword evidence="2" id="KW-0040">ANK repeat</keyword>
<sequence length="314" mass="35287">MADLFQLIADGCTTRQFYLVLQSTGCDVNARNDRDETPLMSCIANVEDDGKRTTMIRLLLQRIADVNAYNKRGQTAIMYACILDQAETVVIILGKEKVDVNHRDFDGNTALMYACSLGNVMAVKTLFKYHTMGEIVLDFSARNREEATALEYALSGHHSQIVSLFTAVRTPNYTEPLNIEKFKSDKNGDKRKELSVDPVLFKSKSSPSDKNVAEEKAKPQNGISDRKRNENALVNGVPKITVSRATSDEDYMSDDMGVEEFGSLVQAMRECAVEMKQLRSNIENNEHTVNKQHRGKDKRTKKQKPKQGLSPKQL</sequence>
<dbReference type="Pfam" id="PF12796">
    <property type="entry name" value="Ank_2"/>
    <property type="match status" value="1"/>
</dbReference>
<comment type="caution">
    <text evidence="4">The sequence shown here is derived from an EMBL/GenBank/DDBJ whole genome shotgun (WGS) entry which is preliminary data.</text>
</comment>
<feature type="region of interest" description="Disordered" evidence="3">
    <location>
        <begin position="279"/>
        <end position="314"/>
    </location>
</feature>
<evidence type="ECO:0000256" key="3">
    <source>
        <dbReference type="SAM" id="MobiDB-lite"/>
    </source>
</evidence>
<feature type="compositionally biased region" description="Basic and acidic residues" evidence="3">
    <location>
        <begin position="211"/>
        <end position="230"/>
    </location>
</feature>
<dbReference type="EMBL" id="VSWD01000010">
    <property type="protein sequence ID" value="KAK3091185.1"/>
    <property type="molecule type" value="Genomic_DNA"/>
</dbReference>
<name>A0AA88XZV5_PINIB</name>